<gene>
    <name evidence="2" type="ORF">PBAH0796_LOCUS29390</name>
    <name evidence="3" type="ORF">PBAH0796_LOCUS29391</name>
</gene>
<sequence length="417" mass="44349">MVWQPVAPRYEPRYEPHCPKKDLAEFQALDGNFEHLAVDTRTPSPGRSTSTSCSYTAAGVRAAARLLEAVRVDDDSGPVLGVHTRGGSTAVAVLKDRCVDLDIRTPSSGRSTRTSGSLAAAGFGAAPRLLEEPRVSDPDGPPGGEWHRSVGGGVDFYSETHEAMAAAHAAARQVLVDQLVSLRAENSRLRGLLGPVDRDEEVSQLECGEPECGSPRGGDHPPGGVPGPGAGAATADAAGERRPRGLGEAEEGPSLRGAAAAFLARAAGPLASAASSCRKLGRTEKEVPPLYDPDSKDFERSFGEACSLLEHVAEVLEVCAREPRCLFLGTSMPLRALRACKDSALGANPRGTQARHSDEWTPSSRKQWWPEGGEWTPRSLKQWRPEVPPRALGSRAAEPAGARFDLGPFDNSFFNLR</sequence>
<feature type="compositionally biased region" description="Basic and acidic residues" evidence="1">
    <location>
        <begin position="238"/>
        <end position="247"/>
    </location>
</feature>
<name>A0A6T9BYQ0_9DINO</name>
<evidence type="ECO:0000313" key="2">
    <source>
        <dbReference type="EMBL" id="CAD8385702.1"/>
    </source>
</evidence>
<reference evidence="2" key="1">
    <citation type="submission" date="2021-01" db="EMBL/GenBank/DDBJ databases">
        <authorList>
            <person name="Corre E."/>
            <person name="Pelletier E."/>
            <person name="Niang G."/>
            <person name="Scheremetjew M."/>
            <person name="Finn R."/>
            <person name="Kale V."/>
            <person name="Holt S."/>
            <person name="Cochrane G."/>
            <person name="Meng A."/>
            <person name="Brown T."/>
            <person name="Cohen L."/>
        </authorList>
    </citation>
    <scope>NUCLEOTIDE SEQUENCE</scope>
    <source>
        <strain evidence="2">Pbaha01</strain>
    </source>
</reference>
<feature type="compositionally biased region" description="Low complexity" evidence="1">
    <location>
        <begin position="107"/>
        <end position="126"/>
    </location>
</feature>
<feature type="region of interest" description="Disordered" evidence="1">
    <location>
        <begin position="348"/>
        <end position="372"/>
    </location>
</feature>
<protein>
    <submittedName>
        <fullName evidence="2">Uncharacterized protein</fullName>
    </submittedName>
</protein>
<dbReference type="EMBL" id="HBEG01048252">
    <property type="protein sequence ID" value="CAD8385703.1"/>
    <property type="molecule type" value="Transcribed_RNA"/>
</dbReference>
<organism evidence="2">
    <name type="scientific">Pyrodinium bahamense</name>
    <dbReference type="NCBI Taxonomy" id="73915"/>
    <lineage>
        <taxon>Eukaryota</taxon>
        <taxon>Sar</taxon>
        <taxon>Alveolata</taxon>
        <taxon>Dinophyceae</taxon>
        <taxon>Gonyaulacales</taxon>
        <taxon>Pyrocystaceae</taxon>
        <taxon>Pyrodinium</taxon>
    </lineage>
</organism>
<dbReference type="AlphaFoldDB" id="A0A6T9BYQ0"/>
<feature type="region of interest" description="Disordered" evidence="1">
    <location>
        <begin position="195"/>
        <end position="252"/>
    </location>
</feature>
<proteinExistence type="predicted"/>
<evidence type="ECO:0000313" key="3">
    <source>
        <dbReference type="EMBL" id="CAD8385703.1"/>
    </source>
</evidence>
<evidence type="ECO:0000256" key="1">
    <source>
        <dbReference type="SAM" id="MobiDB-lite"/>
    </source>
</evidence>
<accession>A0A6T9BYQ0</accession>
<feature type="region of interest" description="Disordered" evidence="1">
    <location>
        <begin position="104"/>
        <end position="153"/>
    </location>
</feature>
<dbReference type="EMBL" id="HBEG01048251">
    <property type="protein sequence ID" value="CAD8385702.1"/>
    <property type="molecule type" value="Transcribed_RNA"/>
</dbReference>